<sequence length="614" mass="66209">MPHARKNEGSRFQRPELTDYLDADGEIVLPDGVSLVTFLDRHIDEIGDAIAYRFLDYSHDTDGRAIELTWGQLGSRLRAVGARLQQVTSKGDRVAILAPQGIDYIVGFFAAIKAGDVAVPLFAPEFPGHAERLDAVLSDAKPSVVLTTSAAAAAVGEFVRSLPRAGRPRVIAIDEVPDSVGATFQQIEVDTDDIAYLQYTSGSTRAPVGVEITHRAIGTNVLQMVISTGIDWDIRSVSWLPLYHDMGLLQIVCVAVFGTQVTLMSPTAFVRRPLRWIRQLASESKFGPTFAAAPNFAFELAVERGLPDEGEDLDLTNVVSLINGSEPVRISSIEKFNKAFAPYGLPSTAVKPSYGMAEATLFVSTIDLSAAPSVVYLDREKLSNDLAVPVSPDAPNAVPSVSCGRIARSQWGIIVNTDTEVEVPDGEVGEIWLHGNNIGQGYWGRPDETERVFGNKLQRRLPTGSHADGAPTDATWLRTGDLGVYLNGELHITGRIKDMIIVDGRNHYPQDIEATTAEASPKVRSGYVAAFSVPADDAGEKVVIVAERAPGAGRADPQTVVDAIRAAVSRRHRLPLADVLMVSAGSIPRTTSGKLARRACRALYLNGELGHRGH</sequence>
<protein>
    <submittedName>
        <fullName evidence="7">Fatty acyl-AMP ligase</fullName>
    </submittedName>
</protein>
<dbReference type="InterPro" id="IPR040097">
    <property type="entry name" value="FAAL/FAAC"/>
</dbReference>
<dbReference type="Gene3D" id="3.30.300.30">
    <property type="match status" value="1"/>
</dbReference>
<accession>A0ABY3VQ02</accession>
<dbReference type="InterPro" id="IPR042099">
    <property type="entry name" value="ANL_N_sf"/>
</dbReference>
<reference evidence="7" key="1">
    <citation type="submission" date="2022-08" db="EMBL/GenBank/DDBJ databases">
        <title>Whole genome sequencing of non-tuberculosis mycobacteria type-strains.</title>
        <authorList>
            <person name="Igarashi Y."/>
            <person name="Osugi A."/>
            <person name="Mitarai S."/>
        </authorList>
    </citation>
    <scope>NUCLEOTIDE SEQUENCE</scope>
    <source>
        <strain evidence="7">DSM 45127</strain>
    </source>
</reference>
<name>A0ABY3VQ02_9MYCO</name>
<keyword evidence="3" id="KW-0276">Fatty acid metabolism</keyword>
<gene>
    <name evidence="7" type="ORF">MKK62_20355</name>
</gene>
<dbReference type="Gene3D" id="3.40.50.12780">
    <property type="entry name" value="N-terminal domain of ligase-like"/>
    <property type="match status" value="1"/>
</dbReference>
<dbReference type="Pfam" id="PF00501">
    <property type="entry name" value="AMP-binding"/>
    <property type="match status" value="1"/>
</dbReference>
<dbReference type="NCBIfam" id="NF009124">
    <property type="entry name" value="PRK12476.1"/>
    <property type="match status" value="1"/>
</dbReference>
<evidence type="ECO:0000256" key="2">
    <source>
        <dbReference type="ARBA" id="ARBA00022598"/>
    </source>
</evidence>
<evidence type="ECO:0000256" key="4">
    <source>
        <dbReference type="ARBA" id="ARBA00023098"/>
    </source>
</evidence>
<evidence type="ECO:0000259" key="5">
    <source>
        <dbReference type="Pfam" id="PF00501"/>
    </source>
</evidence>
<dbReference type="Pfam" id="PF23024">
    <property type="entry name" value="AMP-dom_DIP2-like"/>
    <property type="match status" value="1"/>
</dbReference>
<dbReference type="EMBL" id="CP092488">
    <property type="protein sequence ID" value="UMB68734.1"/>
    <property type="molecule type" value="Genomic_DNA"/>
</dbReference>
<dbReference type="PANTHER" id="PTHR22754:SF32">
    <property type="entry name" value="DISCO-INTERACTING PROTEIN 2"/>
    <property type="match status" value="1"/>
</dbReference>
<dbReference type="Proteomes" id="UP001055336">
    <property type="component" value="Chromosome"/>
</dbReference>
<feature type="domain" description="AMP-binding enzyme C-terminal" evidence="6">
    <location>
        <begin position="498"/>
        <end position="609"/>
    </location>
</feature>
<evidence type="ECO:0000313" key="8">
    <source>
        <dbReference type="Proteomes" id="UP001055336"/>
    </source>
</evidence>
<dbReference type="GO" id="GO:0016874">
    <property type="term" value="F:ligase activity"/>
    <property type="evidence" value="ECO:0007669"/>
    <property type="project" value="UniProtKB-KW"/>
</dbReference>
<evidence type="ECO:0000256" key="3">
    <source>
        <dbReference type="ARBA" id="ARBA00022832"/>
    </source>
</evidence>
<keyword evidence="8" id="KW-1185">Reference proteome</keyword>
<dbReference type="RefSeq" id="WP_240260172.1">
    <property type="nucleotide sequence ID" value="NZ_CP092488.2"/>
</dbReference>
<dbReference type="CDD" id="cd05931">
    <property type="entry name" value="FAAL"/>
    <property type="match status" value="1"/>
</dbReference>
<dbReference type="InterPro" id="IPR000873">
    <property type="entry name" value="AMP-dep_synth/lig_dom"/>
</dbReference>
<evidence type="ECO:0000313" key="7">
    <source>
        <dbReference type="EMBL" id="UMB68734.1"/>
    </source>
</evidence>
<dbReference type="InterPro" id="IPR045851">
    <property type="entry name" value="AMP-bd_C_sf"/>
</dbReference>
<evidence type="ECO:0000256" key="1">
    <source>
        <dbReference type="ARBA" id="ARBA00006432"/>
    </source>
</evidence>
<proteinExistence type="inferred from homology"/>
<keyword evidence="2 7" id="KW-0436">Ligase</keyword>
<feature type="domain" description="AMP-dependent synthetase/ligase" evidence="5">
    <location>
        <begin position="47"/>
        <end position="443"/>
    </location>
</feature>
<dbReference type="SUPFAM" id="SSF56801">
    <property type="entry name" value="Acetyl-CoA synthetase-like"/>
    <property type="match status" value="1"/>
</dbReference>
<organism evidence="7 8">
    <name type="scientific">Mycobacterium paraterrae</name>
    <dbReference type="NCBI Taxonomy" id="577492"/>
    <lineage>
        <taxon>Bacteria</taxon>
        <taxon>Bacillati</taxon>
        <taxon>Actinomycetota</taxon>
        <taxon>Actinomycetes</taxon>
        <taxon>Mycobacteriales</taxon>
        <taxon>Mycobacteriaceae</taxon>
        <taxon>Mycobacterium</taxon>
    </lineage>
</organism>
<keyword evidence="4" id="KW-0443">Lipid metabolism</keyword>
<comment type="similarity">
    <text evidence="1">Belongs to the ATP-dependent AMP-binding enzyme family.</text>
</comment>
<dbReference type="PANTHER" id="PTHR22754">
    <property type="entry name" value="DISCO-INTERACTING PROTEIN 2 DIP2 -RELATED"/>
    <property type="match status" value="1"/>
</dbReference>
<evidence type="ECO:0000259" key="6">
    <source>
        <dbReference type="Pfam" id="PF23024"/>
    </source>
</evidence>
<dbReference type="InterPro" id="IPR025110">
    <property type="entry name" value="AMP-bd_C"/>
</dbReference>